<organism evidence="1 2">
    <name type="scientific">Candidatus Daviesbacteria bacterium RIFCSPHIGHO2_01_FULL_41_23</name>
    <dbReference type="NCBI Taxonomy" id="1797764"/>
    <lineage>
        <taxon>Bacteria</taxon>
        <taxon>Candidatus Daviesiibacteriota</taxon>
    </lineage>
</organism>
<evidence type="ECO:0000313" key="2">
    <source>
        <dbReference type="Proteomes" id="UP000176336"/>
    </source>
</evidence>
<accession>A0A1F5ITU9</accession>
<dbReference type="Proteomes" id="UP000176336">
    <property type="component" value="Unassembled WGS sequence"/>
</dbReference>
<dbReference type="InterPro" id="IPR000884">
    <property type="entry name" value="TSP1_rpt"/>
</dbReference>
<dbReference type="EMBL" id="MFCR01000001">
    <property type="protein sequence ID" value="OGE19783.1"/>
    <property type="molecule type" value="Genomic_DNA"/>
</dbReference>
<evidence type="ECO:0008006" key="3">
    <source>
        <dbReference type="Google" id="ProtNLM"/>
    </source>
</evidence>
<dbReference type="SUPFAM" id="SSF56436">
    <property type="entry name" value="C-type lectin-like"/>
    <property type="match status" value="1"/>
</dbReference>
<dbReference type="InterPro" id="IPR036383">
    <property type="entry name" value="TSP1_rpt_sf"/>
</dbReference>
<protein>
    <recommendedName>
        <fullName evidence="3">DUF1554 domain-containing protein</fullName>
    </recommendedName>
</protein>
<comment type="caution">
    <text evidence="1">The sequence shown here is derived from an EMBL/GenBank/DDBJ whole genome shotgun (WGS) entry which is preliminary data.</text>
</comment>
<dbReference type="AlphaFoldDB" id="A0A1F5ITU9"/>
<name>A0A1F5ITU9_9BACT</name>
<proteinExistence type="predicted"/>
<evidence type="ECO:0000313" key="1">
    <source>
        <dbReference type="EMBL" id="OGE19783.1"/>
    </source>
</evidence>
<dbReference type="Pfam" id="PF19030">
    <property type="entry name" value="TSP1_ADAMTS"/>
    <property type="match status" value="1"/>
</dbReference>
<reference evidence="1 2" key="1">
    <citation type="journal article" date="2016" name="Nat. Commun.">
        <title>Thousands of microbial genomes shed light on interconnected biogeochemical processes in an aquifer system.</title>
        <authorList>
            <person name="Anantharaman K."/>
            <person name="Brown C.T."/>
            <person name="Hug L.A."/>
            <person name="Sharon I."/>
            <person name="Castelle C.J."/>
            <person name="Probst A.J."/>
            <person name="Thomas B.C."/>
            <person name="Singh A."/>
            <person name="Wilkins M.J."/>
            <person name="Karaoz U."/>
            <person name="Brodie E.L."/>
            <person name="Williams K.H."/>
            <person name="Hubbard S.S."/>
            <person name="Banfield J.F."/>
        </authorList>
    </citation>
    <scope>NUCLEOTIDE SEQUENCE [LARGE SCALE GENOMIC DNA]</scope>
</reference>
<dbReference type="SUPFAM" id="SSF82895">
    <property type="entry name" value="TSP-1 type 1 repeat"/>
    <property type="match status" value="1"/>
</dbReference>
<dbReference type="PROSITE" id="PS50092">
    <property type="entry name" value="TSP1"/>
    <property type="match status" value="1"/>
</dbReference>
<dbReference type="Gene3D" id="3.10.100.10">
    <property type="entry name" value="Mannose-Binding Protein A, subunit A"/>
    <property type="match status" value="1"/>
</dbReference>
<dbReference type="InterPro" id="IPR016187">
    <property type="entry name" value="CTDL_fold"/>
</dbReference>
<sequence length="864" mass="91897">MNKKPALLLLFCLLVVLAFIFYPKLTSAEIATVRDWIGFFPAGTSGTITCGANYRVDCDTKAATVNGNSWAYTSNCSQATPAPNAVPRLERKEDTDRCSFTLNPVPADGNYEFRMYANDQQNADALISISRRISVGDAYTTTQNCGGGVFSRAEGLVTTPNLVGKFSTSGKCVEDPKTAFNPYTAKLTSYQELKSRYFDQVRASTSINKIFYGNTTGEGWLNGCLTGADCDDETEANQDNSAKQLLIYITGNLGFNGPLSAPLASPNAKTALIFVDGNLTLDTNSTNQYTYDSANAGLVLIVKGDVIIAPSITRIDAVIIAGGAVYTAGADCAKSSITGVSPLTVNGTLVSLNSGRKIVFCRTLGTNNNNPAEIIVQQPKYLVLLRNMLSETAQRWTELTTEPVDSPCNTYTEAEDCEAWVTEANTCSTDNKSRDCNKTTLDGRRDTYCIPNTVTEYQTVDYCNTAGGYICRTVNGQGVCMLNCAGGRVCSGSCNAEPGTCGPPVNGTRACSYTTISDTNPSTNCYETFINPNANRCSIDRCDGASGYYCSGGSCLKNCNTATCTNWSTPSNYCIADNSTRTCTNNTYVSGSTTTSSCIQSTYDEDRTISCTANYSAGYTCISGTCTAPTWQTGSWGTCSATCNGTQTRAVWCENAAGTTIADSYCTGTKPVASQSCNPAATACSATYSCSGGQCLANSKYVFVTSQNYESNLGGLTGADQRCQQLADAAGIGSSSGQGLTYKAWLSDNAGNSPSTRFTRSSVPYRLVGGTLVANNWSDLTDGNLASPINKDETDTSRTKVVFSATGTNGSYSGTYTCSNWSGTDGGGWNDNGSGYSLFTDWRWTRSTVIGSCQYPIGLFCFEQ</sequence>
<dbReference type="InterPro" id="IPR016186">
    <property type="entry name" value="C-type_lectin-like/link_sf"/>
</dbReference>
<gene>
    <name evidence="1" type="ORF">A2871_02250</name>
</gene>